<dbReference type="EMBL" id="PVQB02000178">
    <property type="protein sequence ID" value="KAF4341763.1"/>
    <property type="molecule type" value="Genomic_DNA"/>
</dbReference>
<accession>A0A9P5AN39</accession>
<evidence type="ECO:0000259" key="1">
    <source>
        <dbReference type="Pfam" id="PF07883"/>
    </source>
</evidence>
<gene>
    <name evidence="2" type="ORF">FBEOM_4302</name>
</gene>
<dbReference type="OrthoDB" id="5793281at2759"/>
<evidence type="ECO:0000313" key="2">
    <source>
        <dbReference type="EMBL" id="KAF4341763.1"/>
    </source>
</evidence>
<dbReference type="SUPFAM" id="SSF51182">
    <property type="entry name" value="RmlC-like cupins"/>
    <property type="match status" value="1"/>
</dbReference>
<dbReference type="Proteomes" id="UP000730481">
    <property type="component" value="Unassembled WGS sequence"/>
</dbReference>
<dbReference type="InterPro" id="IPR013096">
    <property type="entry name" value="Cupin_2"/>
</dbReference>
<dbReference type="Pfam" id="PF07883">
    <property type="entry name" value="Cupin_2"/>
    <property type="match status" value="1"/>
</dbReference>
<reference evidence="2" key="1">
    <citation type="journal article" date="2017" name="Mycologia">
        <title>Fusarium algeriense, sp. nov., a novel toxigenic crown rot pathogen of durum wheat from Algeria is nested in the Fusarium burgessii species complex.</title>
        <authorList>
            <person name="Laraba I."/>
            <person name="Keddad A."/>
            <person name="Boureghda H."/>
            <person name="Abdallah N."/>
            <person name="Vaughan M.M."/>
            <person name="Proctor R.H."/>
            <person name="Busman M."/>
            <person name="O'Donnell K."/>
        </authorList>
    </citation>
    <scope>NUCLEOTIDE SEQUENCE</scope>
    <source>
        <strain evidence="2">NRRL 25174</strain>
    </source>
</reference>
<dbReference type="InterPro" id="IPR011051">
    <property type="entry name" value="RmlC_Cupin_sf"/>
</dbReference>
<feature type="domain" description="Cupin type-2" evidence="1">
    <location>
        <begin position="52"/>
        <end position="122"/>
    </location>
</feature>
<dbReference type="CDD" id="cd02234">
    <property type="entry name" value="cupin_BLR7677-like"/>
    <property type="match status" value="1"/>
</dbReference>
<reference evidence="2" key="2">
    <citation type="submission" date="2020-02" db="EMBL/GenBank/DDBJ databases">
        <title>Identification and distribution of gene clusters putatively required for synthesis of sphingolipid metabolism inhibitors in phylogenetically diverse species of the filamentous fungus Fusarium.</title>
        <authorList>
            <person name="Kim H.-S."/>
            <person name="Busman M."/>
            <person name="Brown D.W."/>
            <person name="Divon H."/>
            <person name="Uhlig S."/>
            <person name="Proctor R.H."/>
        </authorList>
    </citation>
    <scope>NUCLEOTIDE SEQUENCE</scope>
    <source>
        <strain evidence="2">NRRL 25174</strain>
    </source>
</reference>
<sequence length="145" mass="16084">MADSIEHKRYIELVHLEIQLTFISNRPRGTVKVLYDHELTNAPGKSIVGVQVHYPPNGWTPPHTHSGATVVATVLQGQLLSGMNGNPPQVYGVGESFRELPGCHHTVSDNPSETEDCSFIAVMIIDIEIVKKGYENLVVLDKEWQ</sequence>
<dbReference type="AlphaFoldDB" id="A0A9P5AN39"/>
<dbReference type="Gene3D" id="2.60.120.10">
    <property type="entry name" value="Jelly Rolls"/>
    <property type="match status" value="1"/>
</dbReference>
<name>A0A9P5AN39_9HYPO</name>
<proteinExistence type="predicted"/>
<protein>
    <submittedName>
        <fullName evidence="2">Cupin domain protein</fullName>
    </submittedName>
</protein>
<dbReference type="InterPro" id="IPR014710">
    <property type="entry name" value="RmlC-like_jellyroll"/>
</dbReference>
<organism evidence="2 3">
    <name type="scientific">Fusarium beomiforme</name>
    <dbReference type="NCBI Taxonomy" id="44412"/>
    <lineage>
        <taxon>Eukaryota</taxon>
        <taxon>Fungi</taxon>
        <taxon>Dikarya</taxon>
        <taxon>Ascomycota</taxon>
        <taxon>Pezizomycotina</taxon>
        <taxon>Sordariomycetes</taxon>
        <taxon>Hypocreomycetidae</taxon>
        <taxon>Hypocreales</taxon>
        <taxon>Nectriaceae</taxon>
        <taxon>Fusarium</taxon>
        <taxon>Fusarium burgessii species complex</taxon>
    </lineage>
</organism>
<dbReference type="PANTHER" id="PTHR38599">
    <property type="entry name" value="CUPIN DOMAIN PROTEIN (AFU_ORTHOLOGUE AFUA_3G13620)"/>
    <property type="match status" value="1"/>
</dbReference>
<comment type="caution">
    <text evidence="2">The sequence shown here is derived from an EMBL/GenBank/DDBJ whole genome shotgun (WGS) entry which is preliminary data.</text>
</comment>
<evidence type="ECO:0000313" key="3">
    <source>
        <dbReference type="Proteomes" id="UP000730481"/>
    </source>
</evidence>
<dbReference type="PANTHER" id="PTHR38599:SF1">
    <property type="entry name" value="CUPIN DOMAIN PROTEIN (AFU_ORTHOLOGUE AFUA_3G13620)"/>
    <property type="match status" value="1"/>
</dbReference>
<keyword evidence="3" id="KW-1185">Reference proteome</keyword>